<gene>
    <name evidence="3" type="ORF">TNIN_337981</name>
</gene>
<feature type="compositionally biased region" description="Basic and acidic residues" evidence="1">
    <location>
        <begin position="123"/>
        <end position="133"/>
    </location>
</feature>
<evidence type="ECO:0000313" key="3">
    <source>
        <dbReference type="EMBL" id="GFY40604.1"/>
    </source>
</evidence>
<proteinExistence type="predicted"/>
<protein>
    <recommendedName>
        <fullName evidence="2">C2H2-type domain-containing protein</fullName>
    </recommendedName>
</protein>
<reference evidence="3" key="1">
    <citation type="submission" date="2020-08" db="EMBL/GenBank/DDBJ databases">
        <title>Multicomponent nature underlies the extraordinary mechanical properties of spider dragline silk.</title>
        <authorList>
            <person name="Kono N."/>
            <person name="Nakamura H."/>
            <person name="Mori M."/>
            <person name="Yoshida Y."/>
            <person name="Ohtoshi R."/>
            <person name="Malay A.D."/>
            <person name="Moran D.A.P."/>
            <person name="Tomita M."/>
            <person name="Numata K."/>
            <person name="Arakawa K."/>
        </authorList>
    </citation>
    <scope>NUCLEOTIDE SEQUENCE</scope>
</reference>
<name>A0A8X6WUD6_9ARAC</name>
<dbReference type="PROSITE" id="PS00028">
    <property type="entry name" value="ZINC_FINGER_C2H2_1"/>
    <property type="match status" value="1"/>
</dbReference>
<feature type="region of interest" description="Disordered" evidence="1">
    <location>
        <begin position="96"/>
        <end position="181"/>
    </location>
</feature>
<dbReference type="InterPro" id="IPR013087">
    <property type="entry name" value="Znf_C2H2_type"/>
</dbReference>
<dbReference type="Proteomes" id="UP000886998">
    <property type="component" value="Unassembled WGS sequence"/>
</dbReference>
<organism evidence="3 4">
    <name type="scientific">Trichonephila inaurata madagascariensis</name>
    <dbReference type="NCBI Taxonomy" id="2747483"/>
    <lineage>
        <taxon>Eukaryota</taxon>
        <taxon>Metazoa</taxon>
        <taxon>Ecdysozoa</taxon>
        <taxon>Arthropoda</taxon>
        <taxon>Chelicerata</taxon>
        <taxon>Arachnida</taxon>
        <taxon>Araneae</taxon>
        <taxon>Araneomorphae</taxon>
        <taxon>Entelegynae</taxon>
        <taxon>Araneoidea</taxon>
        <taxon>Nephilidae</taxon>
        <taxon>Trichonephila</taxon>
        <taxon>Trichonephila inaurata</taxon>
    </lineage>
</organism>
<comment type="caution">
    <text evidence="3">The sequence shown here is derived from an EMBL/GenBank/DDBJ whole genome shotgun (WGS) entry which is preliminary data.</text>
</comment>
<accession>A0A8X6WUD6</accession>
<sequence>MQPQRTPSPSVLDIVLAGDISLPPVPEVLELEAAWKSKLTGSPPKRAFSPPTFSQVLQRQPLAKQRQTLLSCAACNRKFYTKSGLAVHACRSSEMEETHQPVESPEVVDSSNTFQRPTPTVKPEPRNKEESSLTKDPTPQVAPPSPNIKKSSSNDRSSVVPPKKDNSTEASSTLPIRPPSPPAEQRKFLCVFCEKPLKTQQGLNRHLWAVPKRAQSPDCFPAKPTLKSVSSPPKRGRWCTECANYVADGLSPENHKAQVHGTSKPVVDPQPPFFKCSRVTSWREKRTFSRERRQHPKQTHEEWGVNFNFFWERPKFWLKLEKTIFKKF</sequence>
<feature type="compositionally biased region" description="Polar residues" evidence="1">
    <location>
        <begin position="109"/>
        <end position="118"/>
    </location>
</feature>
<evidence type="ECO:0000313" key="4">
    <source>
        <dbReference type="Proteomes" id="UP000886998"/>
    </source>
</evidence>
<keyword evidence="4" id="KW-1185">Reference proteome</keyword>
<feature type="domain" description="C2H2-type" evidence="2">
    <location>
        <begin position="239"/>
        <end position="260"/>
    </location>
</feature>
<evidence type="ECO:0000256" key="1">
    <source>
        <dbReference type="SAM" id="MobiDB-lite"/>
    </source>
</evidence>
<evidence type="ECO:0000259" key="2">
    <source>
        <dbReference type="PROSITE" id="PS00028"/>
    </source>
</evidence>
<dbReference type="AlphaFoldDB" id="A0A8X6WUD6"/>
<dbReference type="EMBL" id="BMAV01001992">
    <property type="protein sequence ID" value="GFY40604.1"/>
    <property type="molecule type" value="Genomic_DNA"/>
</dbReference>